<accession>A0A1D6PCW0</accession>
<protein>
    <submittedName>
        <fullName evidence="1">Phosphoinositide phosphatase SAC8</fullName>
    </submittedName>
</protein>
<sequence>MVLPSPIRGNSMTSKVIHQSENILPPKGAFFRGEVRDPTGSIIRVPNKIHPSNIQSAIEFVLEFHQKGHILDFQIKNSQTSFILRIGNFISRDEGIVMGILVASSPKTIPSHSINGTNNCCRQF</sequence>
<organism evidence="1">
    <name type="scientific">Zea mays</name>
    <name type="common">Maize</name>
    <dbReference type="NCBI Taxonomy" id="4577"/>
    <lineage>
        <taxon>Eukaryota</taxon>
        <taxon>Viridiplantae</taxon>
        <taxon>Streptophyta</taxon>
        <taxon>Embryophyta</taxon>
        <taxon>Tracheophyta</taxon>
        <taxon>Spermatophyta</taxon>
        <taxon>Magnoliopsida</taxon>
        <taxon>Liliopsida</taxon>
        <taxon>Poales</taxon>
        <taxon>Poaceae</taxon>
        <taxon>PACMAD clade</taxon>
        <taxon>Panicoideae</taxon>
        <taxon>Andropogonodae</taxon>
        <taxon>Andropogoneae</taxon>
        <taxon>Tripsacinae</taxon>
        <taxon>Zea</taxon>
    </lineage>
</organism>
<reference evidence="1" key="1">
    <citation type="submission" date="2015-12" db="EMBL/GenBank/DDBJ databases">
        <title>Update maize B73 reference genome by single molecule sequencing technologies.</title>
        <authorList>
            <consortium name="Maize Genome Sequencing Project"/>
            <person name="Ware D."/>
        </authorList>
    </citation>
    <scope>NUCLEOTIDE SEQUENCE</scope>
    <source>
        <tissue evidence="1">Seedling</tissue>
    </source>
</reference>
<name>A0A1D6PCW0_MAIZE</name>
<dbReference type="EMBL" id="CM000785">
    <property type="protein sequence ID" value="AQL07436.1"/>
    <property type="molecule type" value="Genomic_DNA"/>
</dbReference>
<proteinExistence type="predicted"/>
<dbReference type="AlphaFoldDB" id="A0A1D6PCW0"/>
<evidence type="ECO:0000313" key="1">
    <source>
        <dbReference type="EMBL" id="AQL07436.1"/>
    </source>
</evidence>
<gene>
    <name evidence="1" type="ORF">ZEAMMB73_Zm00001d047739</name>
</gene>